<evidence type="ECO:0000313" key="2">
    <source>
        <dbReference type="EMBL" id="OQP59492.1"/>
    </source>
</evidence>
<keyword evidence="3" id="KW-1185">Reference proteome</keyword>
<feature type="domain" description="DUF6968" evidence="1">
    <location>
        <begin position="6"/>
        <end position="78"/>
    </location>
</feature>
<dbReference type="AlphaFoldDB" id="A0A1V9FMC9"/>
<protein>
    <recommendedName>
        <fullName evidence="1">DUF6968 domain-containing protein</fullName>
    </recommendedName>
</protein>
<dbReference type="OrthoDB" id="344937at2"/>
<dbReference type="STRING" id="1703345.A3860_37270"/>
<accession>A0A1V9FMC9</accession>
<proteinExistence type="predicted"/>
<evidence type="ECO:0000259" key="1">
    <source>
        <dbReference type="Pfam" id="PF22302"/>
    </source>
</evidence>
<gene>
    <name evidence="2" type="ORF">A3860_37270</name>
</gene>
<name>A0A1V9FMC9_9BACT</name>
<dbReference type="Pfam" id="PF22302">
    <property type="entry name" value="DUF6968"/>
    <property type="match status" value="1"/>
</dbReference>
<reference evidence="2 3" key="1">
    <citation type="submission" date="2016-03" db="EMBL/GenBank/DDBJ databases">
        <title>Niastella vici sp. nov., isolated from farmland soil.</title>
        <authorList>
            <person name="Chen L."/>
            <person name="Wang D."/>
            <person name="Yang S."/>
            <person name="Wang G."/>
        </authorList>
    </citation>
    <scope>NUCLEOTIDE SEQUENCE [LARGE SCALE GENOMIC DNA]</scope>
    <source>
        <strain evidence="2 3">DJ57</strain>
    </source>
</reference>
<organism evidence="2 3">
    <name type="scientific">Niastella vici</name>
    <dbReference type="NCBI Taxonomy" id="1703345"/>
    <lineage>
        <taxon>Bacteria</taxon>
        <taxon>Pseudomonadati</taxon>
        <taxon>Bacteroidota</taxon>
        <taxon>Chitinophagia</taxon>
        <taxon>Chitinophagales</taxon>
        <taxon>Chitinophagaceae</taxon>
        <taxon>Niastella</taxon>
    </lineage>
</organism>
<dbReference type="InterPro" id="IPR054241">
    <property type="entry name" value="DUF6968"/>
</dbReference>
<sequence>MRIYIAERTLYLKNTDEEVKEVNLRIGQPYQKEDGSWACPIQLKGLFEDLSDVNGDDSFQALMLAQNLARTLLNALAEKGWTVYSYADKEADVDTLFQVGV</sequence>
<dbReference type="Proteomes" id="UP000192796">
    <property type="component" value="Unassembled WGS sequence"/>
</dbReference>
<dbReference type="RefSeq" id="WP_081154670.1">
    <property type="nucleotide sequence ID" value="NZ_LVYD01000078.1"/>
</dbReference>
<comment type="caution">
    <text evidence="2">The sequence shown here is derived from an EMBL/GenBank/DDBJ whole genome shotgun (WGS) entry which is preliminary data.</text>
</comment>
<dbReference type="EMBL" id="LVYD01000078">
    <property type="protein sequence ID" value="OQP59492.1"/>
    <property type="molecule type" value="Genomic_DNA"/>
</dbReference>
<evidence type="ECO:0000313" key="3">
    <source>
        <dbReference type="Proteomes" id="UP000192796"/>
    </source>
</evidence>